<gene>
    <name evidence="3" type="primary">LOC128199162</name>
</gene>
<feature type="signal peptide" evidence="1">
    <location>
        <begin position="1"/>
        <end position="17"/>
    </location>
</feature>
<protein>
    <submittedName>
        <fullName evidence="3">Uncharacterized protein LOC128199162</fullName>
    </submittedName>
</protein>
<reference evidence="3" key="1">
    <citation type="submission" date="2025-08" db="UniProtKB">
        <authorList>
            <consortium name="RefSeq"/>
        </authorList>
    </citation>
    <scope>IDENTIFICATION</scope>
</reference>
<accession>A0ABM3LWA9</accession>
<keyword evidence="2" id="KW-1185">Reference proteome</keyword>
<dbReference type="GeneID" id="128199162"/>
<sequence>MVSKVLIALSLVTIAAAVPAVSPPWGGASSGGAWPGAGGVSPWIPPWVASAPWYPQWTPCTTVGSSCVDCTTRLVCTKIGGLQRACTDPSLPHCNLGECSATPSDECAAPAVPANAV</sequence>
<evidence type="ECO:0000313" key="3">
    <source>
        <dbReference type="RefSeq" id="XP_052743365.1"/>
    </source>
</evidence>
<proteinExistence type="predicted"/>
<feature type="chain" id="PRO_5045159645" evidence="1">
    <location>
        <begin position="18"/>
        <end position="117"/>
    </location>
</feature>
<keyword evidence="1" id="KW-0732">Signal</keyword>
<organism evidence="2 3">
    <name type="scientific">Bicyclus anynana</name>
    <name type="common">Squinting bush brown butterfly</name>
    <dbReference type="NCBI Taxonomy" id="110368"/>
    <lineage>
        <taxon>Eukaryota</taxon>
        <taxon>Metazoa</taxon>
        <taxon>Ecdysozoa</taxon>
        <taxon>Arthropoda</taxon>
        <taxon>Hexapoda</taxon>
        <taxon>Insecta</taxon>
        <taxon>Pterygota</taxon>
        <taxon>Neoptera</taxon>
        <taxon>Endopterygota</taxon>
        <taxon>Lepidoptera</taxon>
        <taxon>Glossata</taxon>
        <taxon>Ditrysia</taxon>
        <taxon>Papilionoidea</taxon>
        <taxon>Nymphalidae</taxon>
        <taxon>Satyrinae</taxon>
        <taxon>Satyrini</taxon>
        <taxon>Mycalesina</taxon>
        <taxon>Bicyclus</taxon>
    </lineage>
</organism>
<name>A0ABM3LWA9_BICAN</name>
<evidence type="ECO:0000256" key="1">
    <source>
        <dbReference type="SAM" id="SignalP"/>
    </source>
</evidence>
<evidence type="ECO:0000313" key="2">
    <source>
        <dbReference type="Proteomes" id="UP001652582"/>
    </source>
</evidence>
<dbReference type="RefSeq" id="XP_052743365.1">
    <property type="nucleotide sequence ID" value="XM_052887405.1"/>
</dbReference>
<dbReference type="Proteomes" id="UP001652582">
    <property type="component" value="Chromosome 19"/>
</dbReference>